<keyword evidence="1" id="KW-0732">Signal</keyword>
<accession>A0ABU4RHC8</accession>
<keyword evidence="4" id="KW-1185">Reference proteome</keyword>
<dbReference type="PANTHER" id="PTHR30069">
    <property type="entry name" value="TONB-DEPENDENT OUTER MEMBRANE RECEPTOR"/>
    <property type="match status" value="1"/>
</dbReference>
<name>A0ABU4RHC8_9FLAO</name>
<evidence type="ECO:0000256" key="2">
    <source>
        <dbReference type="PROSITE-ProRule" id="PRU01360"/>
    </source>
</evidence>
<organism evidence="3 4">
    <name type="scientific">Flavobacterium cupriresistens</name>
    <dbReference type="NCBI Taxonomy" id="2893885"/>
    <lineage>
        <taxon>Bacteria</taxon>
        <taxon>Pseudomonadati</taxon>
        <taxon>Bacteroidota</taxon>
        <taxon>Flavobacteriia</taxon>
        <taxon>Flavobacteriales</taxon>
        <taxon>Flavobacteriaceae</taxon>
        <taxon>Flavobacterium</taxon>
    </lineage>
</organism>
<sequence>MSWSFRIIVFFFLAFFPLQRSLAQVYSIEGFVKSSNNTTLPNITIVLKGLQNSVSSQRIFTDSLGYYRFDNIKQGRYIVAAESQEYGISVSDTIDLGAVSPKAVHHFLMEISAKALDEVVITNKKALIEAEKGKMIFNVAGNAANSGISAFEVLKKIPGITIGQNDDILLKGTSGANIMIDGKMSYITGNQLAIYLKGLSADDVSKIEVITNPSAAFDASGNSGLINIVTKANKKKGYALNLRSSISKGAFWMNNQNISAGMNQDKWNAYASFDYNTPHRKRTGESGNSIIENDQKITLSRENNIPFKIYYYTWKIGGSWKLAFKRIFDL</sequence>
<dbReference type="SUPFAM" id="SSF56935">
    <property type="entry name" value="Porins"/>
    <property type="match status" value="1"/>
</dbReference>
<dbReference type="InterPro" id="IPR013784">
    <property type="entry name" value="Carb-bd-like_fold"/>
</dbReference>
<evidence type="ECO:0000256" key="1">
    <source>
        <dbReference type="ARBA" id="ARBA00022729"/>
    </source>
</evidence>
<dbReference type="InterPro" id="IPR037066">
    <property type="entry name" value="Plug_dom_sf"/>
</dbReference>
<keyword evidence="2" id="KW-0472">Membrane</keyword>
<keyword evidence="2" id="KW-1134">Transmembrane beta strand</keyword>
<dbReference type="Proteomes" id="UP001273350">
    <property type="component" value="Unassembled WGS sequence"/>
</dbReference>
<keyword evidence="2" id="KW-0998">Cell outer membrane</keyword>
<dbReference type="Gene3D" id="2.170.130.10">
    <property type="entry name" value="TonB-dependent receptor, plug domain"/>
    <property type="match status" value="1"/>
</dbReference>
<comment type="caution">
    <text evidence="3">The sequence shown here is derived from an EMBL/GenBank/DDBJ whole genome shotgun (WGS) entry which is preliminary data.</text>
</comment>
<dbReference type="PROSITE" id="PS52016">
    <property type="entry name" value="TONB_DEPENDENT_REC_3"/>
    <property type="match status" value="1"/>
</dbReference>
<gene>
    <name evidence="3" type="ORF">SGQ83_21640</name>
</gene>
<keyword evidence="2" id="KW-0812">Transmembrane</keyword>
<dbReference type="PANTHER" id="PTHR30069:SF29">
    <property type="entry name" value="HEMOGLOBIN AND HEMOGLOBIN-HAPTOGLOBIN-BINDING PROTEIN 1-RELATED"/>
    <property type="match status" value="1"/>
</dbReference>
<keyword evidence="2" id="KW-0813">Transport</keyword>
<dbReference type="Gene3D" id="2.60.40.1120">
    <property type="entry name" value="Carboxypeptidase-like, regulatory domain"/>
    <property type="match status" value="1"/>
</dbReference>
<dbReference type="EMBL" id="JAWXVI010000014">
    <property type="protein sequence ID" value="MDX6191963.1"/>
    <property type="molecule type" value="Genomic_DNA"/>
</dbReference>
<comment type="subcellular location">
    <subcellularLocation>
        <location evidence="2">Cell outer membrane</location>
        <topology evidence="2">Multi-pass membrane protein</topology>
    </subcellularLocation>
</comment>
<comment type="similarity">
    <text evidence="2">Belongs to the TonB-dependent receptor family.</text>
</comment>
<reference evidence="3 4" key="1">
    <citation type="submission" date="2023-11" db="EMBL/GenBank/DDBJ databases">
        <title>Unpublished Manusciprt.</title>
        <authorList>
            <person name="Saticioglu I.B."/>
            <person name="Ay H."/>
            <person name="Ajmi N."/>
            <person name="Altun S."/>
            <person name="Duman M."/>
        </authorList>
    </citation>
    <scope>NUCLEOTIDE SEQUENCE [LARGE SCALE GENOMIC DNA]</scope>
    <source>
        <strain evidence="3 4">Fl-318</strain>
    </source>
</reference>
<dbReference type="SUPFAM" id="SSF49452">
    <property type="entry name" value="Starch-binding domain-like"/>
    <property type="match status" value="1"/>
</dbReference>
<dbReference type="Pfam" id="PF13620">
    <property type="entry name" value="CarboxypepD_reg"/>
    <property type="match status" value="1"/>
</dbReference>
<evidence type="ECO:0000313" key="3">
    <source>
        <dbReference type="EMBL" id="MDX6191963.1"/>
    </source>
</evidence>
<evidence type="ECO:0000313" key="4">
    <source>
        <dbReference type="Proteomes" id="UP001273350"/>
    </source>
</evidence>
<dbReference type="RefSeq" id="WP_230004825.1">
    <property type="nucleotide sequence ID" value="NZ_CP087134.1"/>
</dbReference>
<protein>
    <submittedName>
        <fullName evidence="3">Carboxypeptidase regulatory-like domain-containing protein</fullName>
    </submittedName>
</protein>
<proteinExistence type="inferred from homology"/>
<dbReference type="InterPro" id="IPR039426">
    <property type="entry name" value="TonB-dep_rcpt-like"/>
</dbReference>